<sequence>MYYVSCFYGAFLFCLSCTNQILHYSAYRNAFHTNLSHILSEPPPSYSKSSWLLFRTFEW</sequence>
<reference evidence="1 2" key="1">
    <citation type="submission" date="2019-04" db="EMBL/GenBank/DDBJ databases">
        <authorList>
            <consortium name="DOE Joint Genome Institute"/>
            <person name="Mondo S."/>
            <person name="Kjaerbolling I."/>
            <person name="Vesth T."/>
            <person name="Frisvad J.C."/>
            <person name="Nybo J.L."/>
            <person name="Theobald S."/>
            <person name="Kildgaard S."/>
            <person name="Isbrandt T."/>
            <person name="Kuo A."/>
            <person name="Sato A."/>
            <person name="Lyhne E.K."/>
            <person name="Kogle M.E."/>
            <person name="Wiebenga A."/>
            <person name="Kun R.S."/>
            <person name="Lubbers R.J."/>
            <person name="Makela M.R."/>
            <person name="Barry K."/>
            <person name="Chovatia M."/>
            <person name="Clum A."/>
            <person name="Daum C."/>
            <person name="Haridas S."/>
            <person name="He G."/>
            <person name="LaButti K."/>
            <person name="Lipzen A."/>
            <person name="Riley R."/>
            <person name="Salamov A."/>
            <person name="Simmons B.A."/>
            <person name="Magnuson J.K."/>
            <person name="Henrissat B."/>
            <person name="Mortensen U.H."/>
            <person name="Larsen T.O."/>
            <person name="Devries R.P."/>
            <person name="Grigoriev I.V."/>
            <person name="Machida M."/>
            <person name="Baker S.E."/>
            <person name="Andersen M.R."/>
            <person name="Cantor M.N."/>
            <person name="Hua S.X."/>
        </authorList>
    </citation>
    <scope>NUCLEOTIDE SEQUENCE [LARGE SCALE GENOMIC DNA]</scope>
    <source>
        <strain evidence="1 2">CBS 117616</strain>
    </source>
</reference>
<protein>
    <submittedName>
        <fullName evidence="1">Uncharacterized protein</fullName>
    </submittedName>
</protein>
<dbReference type="Proteomes" id="UP000325395">
    <property type="component" value="Unassembled WGS sequence"/>
</dbReference>
<name>A0ABQ6W784_9EURO</name>
<accession>A0ABQ6W784</accession>
<dbReference type="EMBL" id="ML735884">
    <property type="protein sequence ID" value="KAE8411241.1"/>
    <property type="molecule type" value="Genomic_DNA"/>
</dbReference>
<gene>
    <name evidence="1" type="ORF">BDV36DRAFT_275328</name>
</gene>
<proteinExistence type="predicted"/>
<organism evidence="1 2">
    <name type="scientific">Aspergillus pseudocaelatus</name>
    <dbReference type="NCBI Taxonomy" id="1825620"/>
    <lineage>
        <taxon>Eukaryota</taxon>
        <taxon>Fungi</taxon>
        <taxon>Dikarya</taxon>
        <taxon>Ascomycota</taxon>
        <taxon>Pezizomycotina</taxon>
        <taxon>Eurotiomycetes</taxon>
        <taxon>Eurotiomycetidae</taxon>
        <taxon>Eurotiales</taxon>
        <taxon>Aspergillaceae</taxon>
        <taxon>Aspergillus</taxon>
        <taxon>Aspergillus subgen. Circumdati</taxon>
    </lineage>
</organism>
<evidence type="ECO:0000313" key="2">
    <source>
        <dbReference type="Proteomes" id="UP000325395"/>
    </source>
</evidence>
<evidence type="ECO:0000313" key="1">
    <source>
        <dbReference type="EMBL" id="KAE8411241.1"/>
    </source>
</evidence>
<keyword evidence="2" id="KW-1185">Reference proteome</keyword>